<evidence type="ECO:0000256" key="2">
    <source>
        <dbReference type="SAM" id="MobiDB-lite"/>
    </source>
</evidence>
<keyword evidence="3" id="KW-1185">Reference proteome</keyword>
<keyword evidence="1" id="KW-0175">Coiled coil</keyword>
<feature type="compositionally biased region" description="Low complexity" evidence="2">
    <location>
        <begin position="96"/>
        <end position="107"/>
    </location>
</feature>
<gene>
    <name evidence="4" type="primary">LOC121211498</name>
</gene>
<protein>
    <recommendedName>
        <fullName evidence="5">Gag-Pol polyprotein</fullName>
    </recommendedName>
</protein>
<dbReference type="GeneID" id="121211498"/>
<reference evidence="4" key="2">
    <citation type="submission" date="2025-08" db="UniProtKB">
        <authorList>
            <consortium name="RefSeq"/>
        </authorList>
    </citation>
    <scope>IDENTIFICATION</scope>
</reference>
<accession>A0ABM2ZBZ5</accession>
<evidence type="ECO:0000313" key="3">
    <source>
        <dbReference type="Proteomes" id="UP000818029"/>
    </source>
</evidence>
<sequence length="177" mass="20208">MCKRFEEGLNEDIRLLIEILKIREFTILTDRAHKVEELSKEKKQVEREAQVSGKRTMGKLQSFTSKKLKRYYDRVTISMGYSGRERGSQCSNPRFSSSSVTSMGSVGNPKPKCKHCNKFHNGECRSRSEACFGCGSLDHFRRDYPKRVEKEIELAPKPSNPVSRGRLPRYPGNVSGS</sequence>
<feature type="coiled-coil region" evidence="1">
    <location>
        <begin position="28"/>
        <end position="55"/>
    </location>
</feature>
<feature type="region of interest" description="Disordered" evidence="2">
    <location>
        <begin position="151"/>
        <end position="177"/>
    </location>
</feature>
<evidence type="ECO:0008006" key="5">
    <source>
        <dbReference type="Google" id="ProtNLM"/>
    </source>
</evidence>
<feature type="region of interest" description="Disordered" evidence="2">
    <location>
        <begin position="83"/>
        <end position="107"/>
    </location>
</feature>
<name>A0ABM2ZBZ5_GOSHI</name>
<evidence type="ECO:0000256" key="1">
    <source>
        <dbReference type="SAM" id="Coils"/>
    </source>
</evidence>
<dbReference type="Proteomes" id="UP000818029">
    <property type="component" value="Chromosome A02"/>
</dbReference>
<organism evidence="3 4">
    <name type="scientific">Gossypium hirsutum</name>
    <name type="common">Upland cotton</name>
    <name type="synonym">Gossypium mexicanum</name>
    <dbReference type="NCBI Taxonomy" id="3635"/>
    <lineage>
        <taxon>Eukaryota</taxon>
        <taxon>Viridiplantae</taxon>
        <taxon>Streptophyta</taxon>
        <taxon>Embryophyta</taxon>
        <taxon>Tracheophyta</taxon>
        <taxon>Spermatophyta</taxon>
        <taxon>Magnoliopsida</taxon>
        <taxon>eudicotyledons</taxon>
        <taxon>Gunneridae</taxon>
        <taxon>Pentapetalae</taxon>
        <taxon>rosids</taxon>
        <taxon>malvids</taxon>
        <taxon>Malvales</taxon>
        <taxon>Malvaceae</taxon>
        <taxon>Malvoideae</taxon>
        <taxon>Gossypium</taxon>
    </lineage>
</organism>
<proteinExistence type="predicted"/>
<reference evidence="3" key="1">
    <citation type="journal article" date="2020" name="Nat. Genet.">
        <title>Genomic diversifications of five Gossypium allopolyploid species and their impact on cotton improvement.</title>
        <authorList>
            <person name="Chen Z.J."/>
            <person name="Sreedasyam A."/>
            <person name="Ando A."/>
            <person name="Song Q."/>
            <person name="De Santiago L.M."/>
            <person name="Hulse-Kemp A.M."/>
            <person name="Ding M."/>
            <person name="Ye W."/>
            <person name="Kirkbride R.C."/>
            <person name="Jenkins J."/>
            <person name="Plott C."/>
            <person name="Lovell J."/>
            <person name="Lin Y.M."/>
            <person name="Vaughn R."/>
            <person name="Liu B."/>
            <person name="Simpson S."/>
            <person name="Scheffler B.E."/>
            <person name="Wen L."/>
            <person name="Saski C.A."/>
            <person name="Grover C.E."/>
            <person name="Hu G."/>
            <person name="Conover J.L."/>
            <person name="Carlson J.W."/>
            <person name="Shu S."/>
            <person name="Boston L.B."/>
            <person name="Williams M."/>
            <person name="Peterson D.G."/>
            <person name="McGee K."/>
            <person name="Jones D.C."/>
            <person name="Wendel J.F."/>
            <person name="Stelly D.M."/>
            <person name="Grimwood J."/>
            <person name="Schmutz J."/>
        </authorList>
    </citation>
    <scope>NUCLEOTIDE SEQUENCE [LARGE SCALE GENOMIC DNA]</scope>
    <source>
        <strain evidence="3">cv. TM-1</strain>
    </source>
</reference>
<dbReference type="PANTHER" id="PTHR34482:SF36">
    <property type="entry name" value="RETROTRANSPOSON GAG DOMAIN-CONTAINING PROTEIN"/>
    <property type="match status" value="1"/>
</dbReference>
<dbReference type="PANTHER" id="PTHR34482">
    <property type="entry name" value="DNA DAMAGE-INDUCIBLE PROTEIN 1-LIKE"/>
    <property type="match status" value="1"/>
</dbReference>
<evidence type="ECO:0000313" key="4">
    <source>
        <dbReference type="RefSeq" id="XP_040940220.1"/>
    </source>
</evidence>
<dbReference type="RefSeq" id="XP_040940220.1">
    <property type="nucleotide sequence ID" value="XM_041084286.1"/>
</dbReference>